<reference evidence="2 3" key="1">
    <citation type="journal article" date="2018" name="Nat. Ecol. Evol.">
        <title>Shark genomes provide insights into elasmobranch evolution and the origin of vertebrates.</title>
        <authorList>
            <person name="Hara Y"/>
            <person name="Yamaguchi K"/>
            <person name="Onimaru K"/>
            <person name="Kadota M"/>
            <person name="Koyanagi M"/>
            <person name="Keeley SD"/>
            <person name="Tatsumi K"/>
            <person name="Tanaka K"/>
            <person name="Motone F"/>
            <person name="Kageyama Y"/>
            <person name="Nozu R"/>
            <person name="Adachi N"/>
            <person name="Nishimura O"/>
            <person name="Nakagawa R"/>
            <person name="Tanegashima C"/>
            <person name="Kiyatake I"/>
            <person name="Matsumoto R"/>
            <person name="Murakumo K"/>
            <person name="Nishida K"/>
            <person name="Terakita A"/>
            <person name="Kuratani S"/>
            <person name="Sato K"/>
            <person name="Hyodo S Kuraku.S."/>
        </authorList>
    </citation>
    <scope>NUCLEOTIDE SEQUENCE [LARGE SCALE GENOMIC DNA]</scope>
</reference>
<dbReference type="Proteomes" id="UP000288216">
    <property type="component" value="Unassembled WGS sequence"/>
</dbReference>
<dbReference type="AlphaFoldDB" id="A0A401NYT3"/>
<dbReference type="EMBL" id="BFAA01006946">
    <property type="protein sequence ID" value="GCB66029.1"/>
    <property type="molecule type" value="Genomic_DNA"/>
</dbReference>
<protein>
    <submittedName>
        <fullName evidence="2">Uncharacterized protein</fullName>
    </submittedName>
</protein>
<comment type="caution">
    <text evidence="2">The sequence shown here is derived from an EMBL/GenBank/DDBJ whole genome shotgun (WGS) entry which is preliminary data.</text>
</comment>
<evidence type="ECO:0000313" key="2">
    <source>
        <dbReference type="EMBL" id="GCB66029.1"/>
    </source>
</evidence>
<feature type="compositionally biased region" description="Gly residues" evidence="1">
    <location>
        <begin position="143"/>
        <end position="156"/>
    </location>
</feature>
<organism evidence="2 3">
    <name type="scientific">Scyliorhinus torazame</name>
    <name type="common">Cloudy catshark</name>
    <name type="synonym">Catulus torazame</name>
    <dbReference type="NCBI Taxonomy" id="75743"/>
    <lineage>
        <taxon>Eukaryota</taxon>
        <taxon>Metazoa</taxon>
        <taxon>Chordata</taxon>
        <taxon>Craniata</taxon>
        <taxon>Vertebrata</taxon>
        <taxon>Chondrichthyes</taxon>
        <taxon>Elasmobranchii</taxon>
        <taxon>Galeomorphii</taxon>
        <taxon>Galeoidea</taxon>
        <taxon>Carcharhiniformes</taxon>
        <taxon>Scyliorhinidae</taxon>
        <taxon>Scyliorhinus</taxon>
    </lineage>
</organism>
<gene>
    <name evidence="2" type="ORF">scyTo_0013532</name>
</gene>
<accession>A0A401NYT3</accession>
<feature type="region of interest" description="Disordered" evidence="1">
    <location>
        <begin position="131"/>
        <end position="156"/>
    </location>
</feature>
<proteinExistence type="predicted"/>
<keyword evidence="3" id="KW-1185">Reference proteome</keyword>
<name>A0A401NYT3_SCYTO</name>
<sequence length="269" mass="28692">MFAALLGVQFSPGSVVVQRVGHCLHLPLAGVEAHPLHQLVEALHHVGPLQRAERDDLRRLPDGVPAGELLHQLPAELGQPARGPRGQAAADRLHDPVLAQLADEDVDGAGVLGAQQAPDEAQELRRRQLHLVEEEDRDPLGPAGFGKGGRDPGGQSGVLAGMSCQLLVPHGVLEDDPRPQLEPEVLADQSPQVALANTSGSIDGQEQGLLMNVGGKVIPQQFGELIQCQRLTEKLPVQGLLQLINVIEQEVVVQILVGVVDLEPHDQTK</sequence>
<evidence type="ECO:0000313" key="3">
    <source>
        <dbReference type="Proteomes" id="UP000288216"/>
    </source>
</evidence>
<evidence type="ECO:0000256" key="1">
    <source>
        <dbReference type="SAM" id="MobiDB-lite"/>
    </source>
</evidence>